<dbReference type="Proteomes" id="UP000002669">
    <property type="component" value="Unassembled WGS sequence"/>
</dbReference>
<organism evidence="3">
    <name type="scientific">Arthroderma gypseum (strain ATCC MYA-4604 / CBS 118893)</name>
    <name type="common">Microsporum gypseum</name>
    <dbReference type="NCBI Taxonomy" id="535722"/>
    <lineage>
        <taxon>Eukaryota</taxon>
        <taxon>Fungi</taxon>
        <taxon>Dikarya</taxon>
        <taxon>Ascomycota</taxon>
        <taxon>Pezizomycotina</taxon>
        <taxon>Eurotiomycetes</taxon>
        <taxon>Eurotiomycetidae</taxon>
        <taxon>Onygenales</taxon>
        <taxon>Arthrodermataceae</taxon>
        <taxon>Nannizzia</taxon>
    </lineage>
</organism>
<dbReference type="OrthoDB" id="5322539at2759"/>
<dbReference type="InParanoid" id="E4UU47"/>
<evidence type="ECO:0000256" key="1">
    <source>
        <dbReference type="SAM" id="Phobius"/>
    </source>
</evidence>
<evidence type="ECO:0000313" key="2">
    <source>
        <dbReference type="EMBL" id="EFR00814.1"/>
    </source>
</evidence>
<dbReference type="VEuPathDB" id="FungiDB:MGYG_03818"/>
<dbReference type="AlphaFoldDB" id="E4UU47"/>
<dbReference type="STRING" id="535722.E4UU47"/>
<keyword evidence="1" id="KW-0472">Membrane</keyword>
<dbReference type="RefSeq" id="XP_003173644.1">
    <property type="nucleotide sequence ID" value="XM_003173596.1"/>
</dbReference>
<feature type="transmembrane region" description="Helical" evidence="1">
    <location>
        <begin position="131"/>
        <end position="150"/>
    </location>
</feature>
<gene>
    <name evidence="2" type="ORF">MGYG_03818</name>
</gene>
<sequence length="162" mass="17609">MGGKFSSRLGWLQVPSLILGSWLVGLALAISHHLFYALLNDRLTAADSNIKLLGTSISEQQFNIALGTVFAFLTKAAFVLAVSTTYYQAAWWAVKRRSQPNKTQTLAEVDSVFAAAGDIISLLSSKFWYRYPLLFVLALPICNVVGASQLKPEDGAGGRRDG</sequence>
<proteinExistence type="predicted"/>
<dbReference type="HOGENOM" id="CLU_1634970_0_0_1"/>
<reference evidence="3" key="1">
    <citation type="journal article" date="2012" name="MBio">
        <title>Comparative genome analysis of Trichophyton rubrum and related dermatophytes reveals candidate genes involved in infection.</title>
        <authorList>
            <person name="Martinez D.A."/>
            <person name="Oliver B.G."/>
            <person name="Graeser Y."/>
            <person name="Goldberg J.M."/>
            <person name="Li W."/>
            <person name="Martinez-Rossi N.M."/>
            <person name="Monod M."/>
            <person name="Shelest E."/>
            <person name="Barton R.C."/>
            <person name="Birch E."/>
            <person name="Brakhage A.A."/>
            <person name="Chen Z."/>
            <person name="Gurr S.J."/>
            <person name="Heiman D."/>
            <person name="Heitman J."/>
            <person name="Kosti I."/>
            <person name="Rossi A."/>
            <person name="Saif S."/>
            <person name="Samalova M."/>
            <person name="Saunders C.W."/>
            <person name="Shea T."/>
            <person name="Summerbell R.C."/>
            <person name="Xu J."/>
            <person name="Young S."/>
            <person name="Zeng Q."/>
            <person name="Birren B.W."/>
            <person name="Cuomo C.A."/>
            <person name="White T.C."/>
        </authorList>
    </citation>
    <scope>NUCLEOTIDE SEQUENCE [LARGE SCALE GENOMIC DNA]</scope>
    <source>
        <strain evidence="3">ATCC MYA-4604 / CBS 118893</strain>
    </source>
</reference>
<dbReference type="GeneID" id="10028927"/>
<dbReference type="EMBL" id="DS989824">
    <property type="protein sequence ID" value="EFR00814.1"/>
    <property type="molecule type" value="Genomic_DNA"/>
</dbReference>
<keyword evidence="1" id="KW-0812">Transmembrane</keyword>
<dbReference type="eggNOG" id="ENOG502SNNR">
    <property type="taxonomic scope" value="Eukaryota"/>
</dbReference>
<accession>E4UU47</accession>
<feature type="transmembrane region" description="Helical" evidence="1">
    <location>
        <begin position="64"/>
        <end position="87"/>
    </location>
</feature>
<keyword evidence="3" id="KW-1185">Reference proteome</keyword>
<name>E4UU47_ARTGP</name>
<protein>
    <submittedName>
        <fullName evidence="2">Uncharacterized protein</fullName>
    </submittedName>
</protein>
<keyword evidence="1" id="KW-1133">Transmembrane helix</keyword>
<feature type="transmembrane region" description="Helical" evidence="1">
    <location>
        <begin position="12"/>
        <end position="35"/>
    </location>
</feature>
<evidence type="ECO:0000313" key="3">
    <source>
        <dbReference type="Proteomes" id="UP000002669"/>
    </source>
</evidence>